<evidence type="ECO:0000313" key="1">
    <source>
        <dbReference type="EMBL" id="RCW87677.1"/>
    </source>
</evidence>
<gene>
    <name evidence="1" type="ORF">C7476_101445</name>
</gene>
<dbReference type="AlphaFoldDB" id="A0A368Z939"/>
<reference evidence="1 2" key="1">
    <citation type="submission" date="2018-07" db="EMBL/GenBank/DDBJ databases">
        <title>Genomic Encyclopedia of Type Strains, Phase III (KMG-III): the genomes of soil and plant-associated and newly described type strains.</title>
        <authorList>
            <person name="Whitman W."/>
        </authorList>
    </citation>
    <scope>NUCLEOTIDE SEQUENCE [LARGE SCALE GENOMIC DNA]</scope>
    <source>
        <strain evidence="1 2">31-25a</strain>
    </source>
</reference>
<keyword evidence="2" id="KW-1185">Reference proteome</keyword>
<name>A0A368Z939_9HYPH</name>
<dbReference type="Proteomes" id="UP000253324">
    <property type="component" value="Unassembled WGS sequence"/>
</dbReference>
<accession>A0A368Z939</accession>
<dbReference type="Pfam" id="PF13692">
    <property type="entry name" value="Glyco_trans_1_4"/>
    <property type="match status" value="1"/>
</dbReference>
<dbReference type="EMBL" id="QPJM01000001">
    <property type="protein sequence ID" value="RCW87677.1"/>
    <property type="molecule type" value="Genomic_DNA"/>
</dbReference>
<protein>
    <submittedName>
        <fullName evidence="1">Glycosyl transferase family 1</fullName>
    </submittedName>
</protein>
<dbReference type="GO" id="GO:0016740">
    <property type="term" value="F:transferase activity"/>
    <property type="evidence" value="ECO:0007669"/>
    <property type="project" value="UniProtKB-KW"/>
</dbReference>
<dbReference type="SUPFAM" id="SSF53756">
    <property type="entry name" value="UDP-Glycosyltransferase/glycogen phosphorylase"/>
    <property type="match status" value="1"/>
</dbReference>
<keyword evidence="1" id="KW-0808">Transferase</keyword>
<evidence type="ECO:0000313" key="2">
    <source>
        <dbReference type="Proteomes" id="UP000253324"/>
    </source>
</evidence>
<organism evidence="1 2">
    <name type="scientific">Phyllobacterium bourgognense</name>
    <dbReference type="NCBI Taxonomy" id="314236"/>
    <lineage>
        <taxon>Bacteria</taxon>
        <taxon>Pseudomonadati</taxon>
        <taxon>Pseudomonadota</taxon>
        <taxon>Alphaproteobacteria</taxon>
        <taxon>Hyphomicrobiales</taxon>
        <taxon>Phyllobacteriaceae</taxon>
        <taxon>Phyllobacterium</taxon>
    </lineage>
</organism>
<proteinExistence type="predicted"/>
<sequence>MKRVGAKRLPKLQPDEAGDVVFEDRSAMDVKVHEHRKRRKSHQMSVRMELGSLVMHLLFVTSIVPDGKPTTGYEIANKAIIDGLVRAGARVTVIGFVWPGSKPLDPYNTIILGEVDVRNDTANFAQKLRWFGKAMMSGLTVSSVKLRVVTKETFRAAIASVEPFDAYVLNGVPLPGAFEDCFDDKPQIFIAHNVEHRSARENAEAATSSVQKYLFSRESRLLMGLEKRLCGRASFVFTLADDDIDALGLSGTGRAAALPLVTGADTAKSKGRKVVRDLGLIGTWTWQPNRIGLEWFLREVVPHLDKDIGVTVAGSTPADIKAAWPEATFAGRVADATDFVCGCAVIPLISRAGSGVQLKTIETFELGLPSVATALSVRGIADIPDNCVVADDPVAFAKAVNARVARVRAGEDLVREGDAFRAAQLVRFDQHIRLGLDRLEARIVNGRAAA</sequence>
<comment type="caution">
    <text evidence="1">The sequence shown here is derived from an EMBL/GenBank/DDBJ whole genome shotgun (WGS) entry which is preliminary data.</text>
</comment>